<evidence type="ECO:0000313" key="3">
    <source>
        <dbReference type="Proteomes" id="UP000281975"/>
    </source>
</evidence>
<feature type="region of interest" description="Disordered" evidence="1">
    <location>
        <begin position="30"/>
        <end position="60"/>
    </location>
</feature>
<organism evidence="2 3">
    <name type="scientific">Kushneria sinocarnis</name>
    <dbReference type="NCBI Taxonomy" id="595502"/>
    <lineage>
        <taxon>Bacteria</taxon>
        <taxon>Pseudomonadati</taxon>
        <taxon>Pseudomonadota</taxon>
        <taxon>Gammaproteobacteria</taxon>
        <taxon>Oceanospirillales</taxon>
        <taxon>Halomonadaceae</taxon>
        <taxon>Kushneria</taxon>
    </lineage>
</organism>
<gene>
    <name evidence="2" type="ORF">C7446_2815</name>
</gene>
<name>A0A420WU36_9GAMM</name>
<reference evidence="2 3" key="1">
    <citation type="submission" date="2018-10" db="EMBL/GenBank/DDBJ databases">
        <title>Genomic Encyclopedia of Type Strains, Phase IV (KMG-IV): sequencing the most valuable type-strain genomes for metagenomic binning, comparative biology and taxonomic classification.</title>
        <authorList>
            <person name="Goeker M."/>
        </authorList>
    </citation>
    <scope>NUCLEOTIDE SEQUENCE [LARGE SCALE GENOMIC DNA]</scope>
    <source>
        <strain evidence="2 3">DSM 23229</strain>
    </source>
</reference>
<dbReference type="AlphaFoldDB" id="A0A420WU36"/>
<evidence type="ECO:0000256" key="1">
    <source>
        <dbReference type="SAM" id="MobiDB-lite"/>
    </source>
</evidence>
<proteinExistence type="predicted"/>
<dbReference type="Proteomes" id="UP000281975">
    <property type="component" value="Unassembled WGS sequence"/>
</dbReference>
<dbReference type="EMBL" id="RBIN01000008">
    <property type="protein sequence ID" value="RKQ96954.1"/>
    <property type="molecule type" value="Genomic_DNA"/>
</dbReference>
<sequence length="60" mass="6826">MMLPSEFIPQHDRGTFLNLDKVFGEFNTPVGTGSRFGNLENDASAHEKRLFPRQNESEKS</sequence>
<feature type="compositionally biased region" description="Basic and acidic residues" evidence="1">
    <location>
        <begin position="43"/>
        <end position="60"/>
    </location>
</feature>
<protein>
    <submittedName>
        <fullName evidence="2">Uncharacterized protein</fullName>
    </submittedName>
</protein>
<accession>A0A420WU36</accession>
<comment type="caution">
    <text evidence="2">The sequence shown here is derived from an EMBL/GenBank/DDBJ whole genome shotgun (WGS) entry which is preliminary data.</text>
</comment>
<keyword evidence="3" id="KW-1185">Reference proteome</keyword>
<evidence type="ECO:0000313" key="2">
    <source>
        <dbReference type="EMBL" id="RKQ96954.1"/>
    </source>
</evidence>